<reference evidence="8 9" key="1">
    <citation type="submission" date="2016-10" db="EMBL/GenBank/DDBJ databases">
        <authorList>
            <person name="de Groot N.N."/>
        </authorList>
    </citation>
    <scope>NUCLEOTIDE SEQUENCE [LARGE SCALE GENOMIC DNA]</scope>
    <source>
        <strain evidence="8 9">CGMCC 4.5681</strain>
    </source>
</reference>
<dbReference type="RefSeq" id="WP_090773523.1">
    <property type="nucleotide sequence ID" value="NZ_FNFB01000037.1"/>
</dbReference>
<evidence type="ECO:0000256" key="1">
    <source>
        <dbReference type="ARBA" id="ARBA00004651"/>
    </source>
</evidence>
<evidence type="ECO:0000256" key="2">
    <source>
        <dbReference type="ARBA" id="ARBA00022475"/>
    </source>
</evidence>
<dbReference type="AlphaFoldDB" id="A0A1G9Q9A8"/>
<keyword evidence="3 6" id="KW-0812">Transmembrane</keyword>
<evidence type="ECO:0000313" key="8">
    <source>
        <dbReference type="EMBL" id="SDM06915.1"/>
    </source>
</evidence>
<feature type="transmembrane region" description="Helical" evidence="6">
    <location>
        <begin position="39"/>
        <end position="57"/>
    </location>
</feature>
<evidence type="ECO:0000256" key="6">
    <source>
        <dbReference type="SAM" id="Phobius"/>
    </source>
</evidence>
<organism evidence="8 9">
    <name type="scientific">Nonomuraea maritima</name>
    <dbReference type="NCBI Taxonomy" id="683260"/>
    <lineage>
        <taxon>Bacteria</taxon>
        <taxon>Bacillati</taxon>
        <taxon>Actinomycetota</taxon>
        <taxon>Actinomycetes</taxon>
        <taxon>Streptosporangiales</taxon>
        <taxon>Streptosporangiaceae</taxon>
        <taxon>Nonomuraea</taxon>
    </lineage>
</organism>
<evidence type="ECO:0000256" key="3">
    <source>
        <dbReference type="ARBA" id="ARBA00022692"/>
    </source>
</evidence>
<proteinExistence type="predicted"/>
<accession>A0A1G9Q9A8</accession>
<dbReference type="EMBL" id="FNFB01000037">
    <property type="protein sequence ID" value="SDM06915.1"/>
    <property type="molecule type" value="Genomic_DNA"/>
</dbReference>
<keyword evidence="2" id="KW-1003">Cell membrane</keyword>
<dbReference type="Pfam" id="PF13396">
    <property type="entry name" value="PLDc_N"/>
    <property type="match status" value="1"/>
</dbReference>
<comment type="subcellular location">
    <subcellularLocation>
        <location evidence="1">Cell membrane</location>
        <topology evidence="1">Multi-pass membrane protein</topology>
    </subcellularLocation>
</comment>
<keyword evidence="5 6" id="KW-0472">Membrane</keyword>
<keyword evidence="9" id="KW-1185">Reference proteome</keyword>
<gene>
    <name evidence="8" type="ORF">SAMN05421874_13759</name>
</gene>
<dbReference type="STRING" id="683260.SAMN05421874_13759"/>
<evidence type="ECO:0000313" key="9">
    <source>
        <dbReference type="Proteomes" id="UP000198683"/>
    </source>
</evidence>
<evidence type="ECO:0000256" key="5">
    <source>
        <dbReference type="ARBA" id="ARBA00023136"/>
    </source>
</evidence>
<evidence type="ECO:0000259" key="7">
    <source>
        <dbReference type="Pfam" id="PF13396"/>
    </source>
</evidence>
<dbReference type="GO" id="GO:0005886">
    <property type="term" value="C:plasma membrane"/>
    <property type="evidence" value="ECO:0007669"/>
    <property type="project" value="UniProtKB-SubCell"/>
</dbReference>
<sequence>MLLLFQVAALATLALWLFSLFDAIGAPDDRCRVLPKTLWVLVVLFLPLLGSAAWLAWGRPERPRPAPSGTAIPAPADPVEDEEAFLRRLRERAEEQRRNAPKKPPEQDG</sequence>
<name>A0A1G9Q9A8_9ACTN</name>
<dbReference type="InterPro" id="IPR027379">
    <property type="entry name" value="CLS_N"/>
</dbReference>
<feature type="domain" description="Cardiolipin synthase N-terminal" evidence="7">
    <location>
        <begin position="14"/>
        <end position="59"/>
    </location>
</feature>
<evidence type="ECO:0000256" key="4">
    <source>
        <dbReference type="ARBA" id="ARBA00022989"/>
    </source>
</evidence>
<dbReference type="Proteomes" id="UP000198683">
    <property type="component" value="Unassembled WGS sequence"/>
</dbReference>
<keyword evidence="4 6" id="KW-1133">Transmembrane helix</keyword>
<dbReference type="OrthoDB" id="3298527at2"/>
<protein>
    <submittedName>
        <fullName evidence="8">Phospholipase_D-nuclease N-terminal</fullName>
    </submittedName>
</protein>